<dbReference type="Proteomes" id="UP000680304">
    <property type="component" value="Unassembled WGS sequence"/>
</dbReference>
<organism evidence="4 5">
    <name type="scientific">Paenibacillus cisolokensis</name>
    <dbReference type="NCBI Taxonomy" id="1658519"/>
    <lineage>
        <taxon>Bacteria</taxon>
        <taxon>Bacillati</taxon>
        <taxon>Bacillota</taxon>
        <taxon>Bacilli</taxon>
        <taxon>Bacillales</taxon>
        <taxon>Paenibacillaceae</taxon>
        <taxon>Paenibacillus</taxon>
    </lineage>
</organism>
<keyword evidence="2" id="KW-0732">Signal</keyword>
<keyword evidence="5" id="KW-1185">Reference proteome</keyword>
<sequence length="285" mass="31232">MFNRKRVACAALFAVVLLVAGCTAKMNAVTKASEQPLQANEETTLETTFRQVKVSSDVPSIHIGLSPDETTRLSIRTSDPEKLQKHFDFHYRETDGQLEVTVRGKSRNPGLDVLDLIETWGAELHVELPDHSYNSVTVHSDVGKIEYREVNADRLAVSSEVGTITVADTATEQAIVTNSVGAVRLDNVNGKTEVSNSTGTVNIYAPSIENDIAVKTELGAVTIETDREPDNVRLDLSTEIGKVGTNFDIERNDQSKRSIAGQKGENGPQIKVRSEIGPIEVRYRE</sequence>
<comment type="caution">
    <text evidence="4">The sequence shown here is derived from an EMBL/GenBank/DDBJ whole genome shotgun (WGS) entry which is preliminary data.</text>
</comment>
<feature type="chain" id="PRO_5046458752" description="DUF4097 domain-containing protein" evidence="2">
    <location>
        <begin position="25"/>
        <end position="285"/>
    </location>
</feature>
<dbReference type="InterPro" id="IPR025164">
    <property type="entry name" value="Toastrack_DUF4097"/>
</dbReference>
<dbReference type="RefSeq" id="WP_213531566.1">
    <property type="nucleotide sequence ID" value="NZ_BOVJ01000228.1"/>
</dbReference>
<feature type="region of interest" description="Disordered" evidence="1">
    <location>
        <begin position="251"/>
        <end position="277"/>
    </location>
</feature>
<evidence type="ECO:0000256" key="1">
    <source>
        <dbReference type="SAM" id="MobiDB-lite"/>
    </source>
</evidence>
<evidence type="ECO:0000259" key="3">
    <source>
        <dbReference type="Pfam" id="PF13349"/>
    </source>
</evidence>
<name>A0ABQ4NFA2_9BACL</name>
<evidence type="ECO:0000313" key="5">
    <source>
        <dbReference type="Proteomes" id="UP000680304"/>
    </source>
</evidence>
<dbReference type="EMBL" id="BOVJ01000228">
    <property type="protein sequence ID" value="GIQ66923.1"/>
    <property type="molecule type" value="Genomic_DNA"/>
</dbReference>
<feature type="signal peptide" evidence="2">
    <location>
        <begin position="1"/>
        <end position="24"/>
    </location>
</feature>
<reference evidence="4 5" key="1">
    <citation type="submission" date="2021-04" db="EMBL/GenBank/DDBJ databases">
        <title>Draft genome sequence of Paenibacillus cisolokensis, LC2-13A.</title>
        <authorList>
            <person name="Uke A."/>
            <person name="Chhe C."/>
            <person name="Baramee S."/>
            <person name="Kosugi A."/>
        </authorList>
    </citation>
    <scope>NUCLEOTIDE SEQUENCE [LARGE SCALE GENOMIC DNA]</scope>
    <source>
        <strain evidence="4 5">LC2-13A</strain>
    </source>
</reference>
<dbReference type="Gene3D" id="2.160.20.120">
    <property type="match status" value="1"/>
</dbReference>
<evidence type="ECO:0000256" key="2">
    <source>
        <dbReference type="SAM" id="SignalP"/>
    </source>
</evidence>
<accession>A0ABQ4NFA2</accession>
<dbReference type="PROSITE" id="PS51257">
    <property type="entry name" value="PROKAR_LIPOPROTEIN"/>
    <property type="match status" value="1"/>
</dbReference>
<proteinExistence type="predicted"/>
<evidence type="ECO:0000313" key="4">
    <source>
        <dbReference type="EMBL" id="GIQ66923.1"/>
    </source>
</evidence>
<feature type="domain" description="DUF4097" evidence="3">
    <location>
        <begin position="135"/>
        <end position="281"/>
    </location>
</feature>
<dbReference type="Pfam" id="PF13349">
    <property type="entry name" value="DUF4097"/>
    <property type="match status" value="1"/>
</dbReference>
<protein>
    <recommendedName>
        <fullName evidence="3">DUF4097 domain-containing protein</fullName>
    </recommendedName>
</protein>
<gene>
    <name evidence="4" type="ORF">PACILC2_54910</name>
</gene>